<sequence>MNTKPSADSYSLQKIFKEETEQYEWSSLFDFSRLTATDAVITERPDGDDSFSTTLWNYCFPPIASTSRWHYTKLSTLRSIAQTRSIRLHAVEKRMGEGELTSFAGQFGLLGYLTPKSDGRRVIDDLARDLFYLSLASGDEPGPLWSFGEVRLRLLIEPVLQRAEIRQIRYSEIEVSHPFRVFKKIASDRFDRFFTPKGVSRIGAFALPFYLDEEAEVRLLVKKFGDEDTTEVNISGQDRYICVPLNKEHDRVKIKLLEVQCSDPTANSEVAQIVASMADLGVQLTEFTEHQR</sequence>
<dbReference type="GeneID" id="61638994"/>
<accession>A0AAP2S5D8</accession>
<reference evidence="1" key="1">
    <citation type="submission" date="2019-11" db="EMBL/GenBank/DDBJ databases">
        <title>Epiphytic Pseudomonas syringae from cherry orchards.</title>
        <authorList>
            <person name="Hulin M.T."/>
        </authorList>
    </citation>
    <scope>NUCLEOTIDE SEQUENCE</scope>
    <source>
        <strain evidence="1">PA-2-1F</strain>
    </source>
</reference>
<proteinExistence type="predicted"/>
<comment type="caution">
    <text evidence="1">The sequence shown here is derived from an EMBL/GenBank/DDBJ whole genome shotgun (WGS) entry which is preliminary data.</text>
</comment>
<dbReference type="Proteomes" id="UP000814126">
    <property type="component" value="Unassembled WGS sequence"/>
</dbReference>
<gene>
    <name evidence="1" type="ORF">GIV46_23480</name>
</gene>
<evidence type="ECO:0000313" key="1">
    <source>
        <dbReference type="EMBL" id="MCF5657974.1"/>
    </source>
</evidence>
<dbReference type="RefSeq" id="WP_141125134.1">
    <property type="nucleotide sequence ID" value="NZ_WJZX01000167.1"/>
</dbReference>
<dbReference type="AlphaFoldDB" id="A0AAP2S5D8"/>
<organism evidence="1 2">
    <name type="scientific">Pseudomonas poae</name>
    <dbReference type="NCBI Taxonomy" id="200451"/>
    <lineage>
        <taxon>Bacteria</taxon>
        <taxon>Pseudomonadati</taxon>
        <taxon>Pseudomonadota</taxon>
        <taxon>Gammaproteobacteria</taxon>
        <taxon>Pseudomonadales</taxon>
        <taxon>Pseudomonadaceae</taxon>
        <taxon>Pseudomonas</taxon>
    </lineage>
</organism>
<name>A0AAP2S5D8_9PSED</name>
<dbReference type="EMBL" id="WJZX01000167">
    <property type="protein sequence ID" value="MCF5657974.1"/>
    <property type="molecule type" value="Genomic_DNA"/>
</dbReference>
<evidence type="ECO:0000313" key="2">
    <source>
        <dbReference type="Proteomes" id="UP000814126"/>
    </source>
</evidence>
<protein>
    <submittedName>
        <fullName evidence="1">Uncharacterized protein</fullName>
    </submittedName>
</protein>